<comment type="caution">
    <text evidence="1">The sequence shown here is derived from an EMBL/GenBank/DDBJ whole genome shotgun (WGS) entry which is preliminary data.</text>
</comment>
<dbReference type="GeneID" id="31785264"/>
<protein>
    <submittedName>
        <fullName evidence="1">Uncharacterized protein</fullName>
    </submittedName>
</protein>
<dbReference type="AlphaFoldDB" id="A0A2A4FNF4"/>
<dbReference type="RefSeq" id="WP_013041755.1">
    <property type="nucleotide sequence ID" value="NZ_CP023450.1"/>
</dbReference>
<evidence type="ECO:0000313" key="2">
    <source>
        <dbReference type="Proteomes" id="UP000218934"/>
    </source>
</evidence>
<organism evidence="1 2">
    <name type="scientific">Rhizorhabdus dicambivorans</name>
    <dbReference type="NCBI Taxonomy" id="1850238"/>
    <lineage>
        <taxon>Bacteria</taxon>
        <taxon>Pseudomonadati</taxon>
        <taxon>Pseudomonadota</taxon>
        <taxon>Alphaproteobacteria</taxon>
        <taxon>Sphingomonadales</taxon>
        <taxon>Sphingomonadaceae</taxon>
        <taxon>Rhizorhabdus</taxon>
    </lineage>
</organism>
<gene>
    <name evidence="1" type="ORF">COO09_24195</name>
</gene>
<dbReference type="Proteomes" id="UP000218934">
    <property type="component" value="Unassembled WGS sequence"/>
</dbReference>
<keyword evidence="2" id="KW-1185">Reference proteome</keyword>
<dbReference type="OrthoDB" id="7474488at2"/>
<dbReference type="KEGG" id="rdi:CMV14_23935"/>
<name>A0A2A4FNF4_9SPHN</name>
<accession>A0A2A4FNF4</accession>
<proteinExistence type="predicted"/>
<dbReference type="EMBL" id="NWUF01000052">
    <property type="protein sequence ID" value="PCE39687.1"/>
    <property type="molecule type" value="Genomic_DNA"/>
</dbReference>
<sequence>MNDCIRRDADLFLKIKRIKTPLLAAEAFPIQKDSDSGGRKHSISAGLSKLILTGRGILPALPGALP</sequence>
<reference evidence="1 2" key="1">
    <citation type="submission" date="2017-09" db="EMBL/GenBank/DDBJ databases">
        <title>The Catabolism of 3,6-Dichlorosalicylic acid is Initiated by the Cytochrome P450 Monooxygenase DsmABC in Rhizorhabdus dicambivorans Ndbn-20.</title>
        <authorList>
            <person name="Na L."/>
        </authorList>
    </citation>
    <scope>NUCLEOTIDE SEQUENCE [LARGE SCALE GENOMIC DNA]</scope>
    <source>
        <strain evidence="1 2">Ndbn-20m</strain>
    </source>
</reference>
<evidence type="ECO:0000313" key="1">
    <source>
        <dbReference type="EMBL" id="PCE39687.1"/>
    </source>
</evidence>